<name>A0ABQ9GV90_9NEOP</name>
<dbReference type="Pfam" id="PF14291">
    <property type="entry name" value="DUF4371"/>
    <property type="match status" value="1"/>
</dbReference>
<dbReference type="PANTHER" id="PTHR45749">
    <property type="match status" value="1"/>
</dbReference>
<organism evidence="2 3">
    <name type="scientific">Dryococelus australis</name>
    <dbReference type="NCBI Taxonomy" id="614101"/>
    <lineage>
        <taxon>Eukaryota</taxon>
        <taxon>Metazoa</taxon>
        <taxon>Ecdysozoa</taxon>
        <taxon>Arthropoda</taxon>
        <taxon>Hexapoda</taxon>
        <taxon>Insecta</taxon>
        <taxon>Pterygota</taxon>
        <taxon>Neoptera</taxon>
        <taxon>Polyneoptera</taxon>
        <taxon>Phasmatodea</taxon>
        <taxon>Verophasmatodea</taxon>
        <taxon>Anareolatae</taxon>
        <taxon>Phasmatidae</taxon>
        <taxon>Eurycanthinae</taxon>
        <taxon>Dryococelus</taxon>
    </lineage>
</organism>
<sequence>MDNRIQMQNQGNTPTTHSHKLLVLTTGWVIRVQKSYFRLCFRLQNSWLEGFPGHHKAVCMTLHKVIRLPGLHITHSIKGSHSRLDMNCRRFSSLPSAYLGQATGMRALKWQNWLSHDIQNEILQVLSLTVVQNLNQDIKKNTYFVFIVDETTDNSTKEQVSISLQNVNDNFDVFEDFIGLYETSSTTGHTLAASIEDVLLMLDLPIEDYRGQCYDGATNMSGHIWTVRFKSLNLLNTQYETILSVLDSLKSKGSVANGLSAFFEKTSSLFYLEVSVIVFGITEELARNLQTSDISITSALRQTQIVMGHLTGLRTEEKFTELWEKVKKRGKDLDLQPVSLPCVLKTSTALRTQHKCITTSTMFKPRAVLETKLLLVLPATSATAERTFSAIRHLKTWLHSTMTQEHLNHIAVLAVHRDLAKDVSNLDIANKFISSKELRKLVFGHINM</sequence>
<evidence type="ECO:0000259" key="1">
    <source>
        <dbReference type="Pfam" id="PF14291"/>
    </source>
</evidence>
<evidence type="ECO:0000313" key="3">
    <source>
        <dbReference type="Proteomes" id="UP001159363"/>
    </source>
</evidence>
<dbReference type="PANTHER" id="PTHR45749:SF21">
    <property type="entry name" value="DUF4371 DOMAIN-CONTAINING PROTEIN"/>
    <property type="match status" value="1"/>
</dbReference>
<keyword evidence="3" id="KW-1185">Reference proteome</keyword>
<reference evidence="2 3" key="1">
    <citation type="submission" date="2023-02" db="EMBL/GenBank/DDBJ databases">
        <title>LHISI_Scaffold_Assembly.</title>
        <authorList>
            <person name="Stuart O.P."/>
            <person name="Cleave R."/>
            <person name="Magrath M.J.L."/>
            <person name="Mikheyev A.S."/>
        </authorList>
    </citation>
    <scope>NUCLEOTIDE SEQUENCE [LARGE SCALE GENOMIC DNA]</scope>
    <source>
        <strain evidence="2">Daus_M_001</strain>
        <tissue evidence="2">Leg muscle</tissue>
    </source>
</reference>
<accession>A0ABQ9GV90</accession>
<dbReference type="InterPro" id="IPR025398">
    <property type="entry name" value="DUF4371"/>
</dbReference>
<proteinExistence type="predicted"/>
<feature type="domain" description="DUF4371" evidence="1">
    <location>
        <begin position="109"/>
        <end position="223"/>
    </location>
</feature>
<gene>
    <name evidence="2" type="ORF">PR048_023867</name>
</gene>
<dbReference type="Proteomes" id="UP001159363">
    <property type="component" value="Chromosome 8"/>
</dbReference>
<dbReference type="EMBL" id="JARBHB010000009">
    <property type="protein sequence ID" value="KAJ8875959.1"/>
    <property type="molecule type" value="Genomic_DNA"/>
</dbReference>
<protein>
    <recommendedName>
        <fullName evidence="1">DUF4371 domain-containing protein</fullName>
    </recommendedName>
</protein>
<comment type="caution">
    <text evidence="2">The sequence shown here is derived from an EMBL/GenBank/DDBJ whole genome shotgun (WGS) entry which is preliminary data.</text>
</comment>
<evidence type="ECO:0000313" key="2">
    <source>
        <dbReference type="EMBL" id="KAJ8875959.1"/>
    </source>
</evidence>